<dbReference type="EMBL" id="GU071105">
    <property type="protein sequence ID" value="ADO99173.1"/>
    <property type="molecule type" value="Genomic_DNA"/>
</dbReference>
<dbReference type="InterPro" id="IPR006620">
    <property type="entry name" value="Pro_4_hyd_alph"/>
</dbReference>
<keyword evidence="3" id="KW-0223">Dioxygenase</keyword>
<dbReference type="GO" id="GO:0016705">
    <property type="term" value="F:oxidoreductase activity, acting on paired donors, with incorporation or reduction of molecular oxygen"/>
    <property type="evidence" value="ECO:0007669"/>
    <property type="project" value="InterPro"/>
</dbReference>
<organism evidence="7 8">
    <name type="scientific">Prochlorococcus phage Syn1</name>
    <dbReference type="NCBI Taxonomy" id="444861"/>
    <lineage>
        <taxon>Viruses</taxon>
        <taxon>Duplodnaviria</taxon>
        <taxon>Heunggongvirae</taxon>
        <taxon>Uroviricota</taxon>
        <taxon>Caudoviricetes</taxon>
        <taxon>Pantevenvirales</taxon>
        <taxon>Kyanoviridae</taxon>
        <taxon>Vellamovirus</taxon>
        <taxon>Vellamovirus syn1</taxon>
    </lineage>
</organism>
<evidence type="ECO:0000256" key="1">
    <source>
        <dbReference type="ARBA" id="ARBA00001961"/>
    </source>
</evidence>
<dbReference type="InterPro" id="IPR044862">
    <property type="entry name" value="Pro_4_hyd_alph_FE2OG_OXY"/>
</dbReference>
<dbReference type="GO" id="GO:0051213">
    <property type="term" value="F:dioxygenase activity"/>
    <property type="evidence" value="ECO:0007669"/>
    <property type="project" value="UniProtKB-KW"/>
</dbReference>
<keyword evidence="4" id="KW-0560">Oxidoreductase</keyword>
<comment type="cofactor">
    <cofactor evidence="1">
        <name>L-ascorbate</name>
        <dbReference type="ChEBI" id="CHEBI:38290"/>
    </cofactor>
</comment>
<dbReference type="GeneID" id="10328964"/>
<name>E3SPF7_9CAUD</name>
<dbReference type="SMART" id="SM00702">
    <property type="entry name" value="P4Hc"/>
    <property type="match status" value="1"/>
</dbReference>
<protein>
    <submittedName>
        <fullName evidence="7">2OG-Fe(II) oxygenase</fullName>
    </submittedName>
</protein>
<dbReference type="Pfam" id="PF13640">
    <property type="entry name" value="2OG-FeII_Oxy_3"/>
    <property type="match status" value="1"/>
</dbReference>
<evidence type="ECO:0000256" key="3">
    <source>
        <dbReference type="ARBA" id="ARBA00022964"/>
    </source>
</evidence>
<keyword evidence="5" id="KW-0408">Iron</keyword>
<reference evidence="7 8" key="1">
    <citation type="journal article" date="2010" name="Environ. Microbiol.">
        <title>Genomic analysis of oceanic cyanobacterial myoviruses compared with T4-like myoviruses from diverse hosts and environments.</title>
        <authorList>
            <person name="Sullivan M.B."/>
            <person name="Huang K.H."/>
            <person name="Ignacio-Espinoza J.C."/>
            <person name="Berlin A.M."/>
            <person name="Kelly L."/>
            <person name="Weigele P.R."/>
            <person name="DeFrancesco A.S."/>
            <person name="Kern S.E."/>
            <person name="Thompson L.R."/>
            <person name="Young S."/>
            <person name="Yandava C."/>
            <person name="Fu R."/>
            <person name="Krastins B."/>
            <person name="Chase M."/>
            <person name="Sarracino D."/>
            <person name="Osburne M.S."/>
            <person name="Henn M.R."/>
            <person name="Chisholm S.W."/>
        </authorList>
    </citation>
    <scope>NUCLEOTIDE SEQUENCE [LARGE SCALE GENOMIC DNA]</scope>
    <source>
        <strain evidence="7">Syn1</strain>
    </source>
</reference>
<dbReference type="Gene3D" id="2.60.120.620">
    <property type="entry name" value="q2cbj1_9rhob like domain"/>
    <property type="match status" value="1"/>
</dbReference>
<dbReference type="PROSITE" id="PS51471">
    <property type="entry name" value="FE2OG_OXY"/>
    <property type="match status" value="1"/>
</dbReference>
<dbReference type="Proteomes" id="UP000006534">
    <property type="component" value="Segment"/>
</dbReference>
<dbReference type="RefSeq" id="YP_004324443.1">
    <property type="nucleotide sequence ID" value="NC_015288.1"/>
</dbReference>
<gene>
    <name evidence="7" type="ORF">Syn1_072</name>
</gene>
<evidence type="ECO:0000313" key="7">
    <source>
        <dbReference type="EMBL" id="ADO99173.1"/>
    </source>
</evidence>
<accession>E3SPF7</accession>
<sequence length="215" mass="25403">MKWKHCMQKNPNLDLFSAANCNYFYTNLTQPVLQEITEQCEQFRPHATPTSILTKEGIQQDKSYRDNVSCAIPTYHWFAGMIWHYIMRVNQHNFQYDITCFGDDMIEFMSYNIGGHYKWHQDHTLYNYSKDTETIEQVFDMQHQFNRKISFSLLLNDDYEGGELQILKPPTGLTKIPKKAGTLVIFDSTCYHRVTKVREGRRDALVGWVIGPRWK</sequence>
<dbReference type="GO" id="GO:0031418">
    <property type="term" value="F:L-ascorbic acid binding"/>
    <property type="evidence" value="ECO:0007669"/>
    <property type="project" value="InterPro"/>
</dbReference>
<proteinExistence type="predicted"/>
<keyword evidence="2" id="KW-0479">Metal-binding</keyword>
<evidence type="ECO:0000313" key="8">
    <source>
        <dbReference type="Proteomes" id="UP000006534"/>
    </source>
</evidence>
<evidence type="ECO:0000256" key="5">
    <source>
        <dbReference type="ARBA" id="ARBA00023004"/>
    </source>
</evidence>
<dbReference type="SUPFAM" id="SSF51197">
    <property type="entry name" value="Clavaminate synthase-like"/>
    <property type="match status" value="1"/>
</dbReference>
<evidence type="ECO:0000259" key="6">
    <source>
        <dbReference type="PROSITE" id="PS51471"/>
    </source>
</evidence>
<dbReference type="OrthoDB" id="16099at10239"/>
<feature type="domain" description="Fe2OG dioxygenase" evidence="6">
    <location>
        <begin position="101"/>
        <end position="211"/>
    </location>
</feature>
<dbReference type="GO" id="GO:0005506">
    <property type="term" value="F:iron ion binding"/>
    <property type="evidence" value="ECO:0007669"/>
    <property type="project" value="InterPro"/>
</dbReference>
<evidence type="ECO:0000256" key="2">
    <source>
        <dbReference type="ARBA" id="ARBA00022723"/>
    </source>
</evidence>
<dbReference type="KEGG" id="vg:10328964"/>
<keyword evidence="8" id="KW-1185">Reference proteome</keyword>
<dbReference type="InterPro" id="IPR005123">
    <property type="entry name" value="Oxoglu/Fe-dep_dioxygenase_dom"/>
</dbReference>
<evidence type="ECO:0000256" key="4">
    <source>
        <dbReference type="ARBA" id="ARBA00023002"/>
    </source>
</evidence>